<feature type="binding site" evidence="8">
    <location>
        <position position="329"/>
    </location>
    <ligand>
        <name>4-imidazolone-5-propanoate</name>
        <dbReference type="ChEBI" id="CHEBI:77893"/>
    </ligand>
</feature>
<dbReference type="GO" id="GO:0005506">
    <property type="term" value="F:iron ion binding"/>
    <property type="evidence" value="ECO:0007669"/>
    <property type="project" value="UniProtKB-UniRule"/>
</dbReference>
<feature type="binding site" evidence="8">
    <location>
        <position position="152"/>
    </location>
    <ligand>
        <name>4-imidazolone-5-propanoate</name>
        <dbReference type="ChEBI" id="CHEBI:77893"/>
    </ligand>
</feature>
<evidence type="ECO:0000256" key="6">
    <source>
        <dbReference type="ARBA" id="ARBA00022833"/>
    </source>
</evidence>
<dbReference type="Proteomes" id="UP000006866">
    <property type="component" value="Chromosome"/>
</dbReference>
<dbReference type="FunFam" id="3.20.20.140:FF:000007">
    <property type="entry name" value="Imidazolonepropionase"/>
    <property type="match status" value="1"/>
</dbReference>
<feature type="binding site" evidence="8">
    <location>
        <position position="328"/>
    </location>
    <ligand>
        <name>N-formimidoyl-L-glutamate</name>
        <dbReference type="ChEBI" id="CHEBI:58928"/>
    </ligand>
</feature>
<dbReference type="OrthoDB" id="9776455at2"/>
<comment type="catalytic activity">
    <reaction evidence="8">
        <text>4-imidazolone-5-propanoate + H2O = N-formimidoyl-L-glutamate</text>
        <dbReference type="Rhea" id="RHEA:23660"/>
        <dbReference type="ChEBI" id="CHEBI:15377"/>
        <dbReference type="ChEBI" id="CHEBI:58928"/>
        <dbReference type="ChEBI" id="CHEBI:77893"/>
        <dbReference type="EC" id="3.5.2.7"/>
    </reaction>
</comment>
<evidence type="ECO:0000256" key="7">
    <source>
        <dbReference type="ARBA" id="ARBA00023004"/>
    </source>
</evidence>
<reference evidence="10 11" key="2">
    <citation type="journal article" date="2011" name="Stand. Genomic Sci.">
        <title>Complete genome sequence of the extremely halophilic Halanaerobium praevalens type strain (GSL).</title>
        <authorList>
            <person name="Ivanova N."/>
            <person name="Sikorski J."/>
            <person name="Chertkov O."/>
            <person name="Nolan M."/>
            <person name="Lucas S."/>
            <person name="Hammon N."/>
            <person name="Deshpande S."/>
            <person name="Cheng J.F."/>
            <person name="Tapia R."/>
            <person name="Han C."/>
            <person name="Goodwin L."/>
            <person name="Pitluck S."/>
            <person name="Huntemann M."/>
            <person name="Liolios K."/>
            <person name="Pagani I."/>
            <person name="Mavromatis K."/>
            <person name="Ovchinikova G."/>
            <person name="Pati A."/>
            <person name="Chen A."/>
            <person name="Palaniappan K."/>
            <person name="Land M."/>
            <person name="Hauser L."/>
            <person name="Brambilla E.M."/>
            <person name="Kannan K.P."/>
            <person name="Rohde M."/>
            <person name="Tindall B.J."/>
            <person name="Goker M."/>
            <person name="Detter J.C."/>
            <person name="Woyke T."/>
            <person name="Bristow J."/>
            <person name="Eisen J.A."/>
            <person name="Markowitz V."/>
            <person name="Hugenholtz P."/>
            <person name="Kyrpides N.C."/>
            <person name="Klenk H.P."/>
            <person name="Lapidus A."/>
        </authorList>
    </citation>
    <scope>NUCLEOTIDE SEQUENCE [LARGE SCALE GENOMIC DNA]</scope>
    <source>
        <strain evidence="11">ATCC 33744 / DSM 2228 / GSL</strain>
    </source>
</reference>
<comment type="pathway">
    <text evidence="8">Amino-acid degradation; L-histidine degradation into L-glutamate; N-formimidoyl-L-glutamate from L-histidine: step 3/3.</text>
</comment>
<proteinExistence type="inferred from homology"/>
<dbReference type="InterPro" id="IPR011059">
    <property type="entry name" value="Metal-dep_hydrolase_composite"/>
</dbReference>
<dbReference type="GO" id="GO:0005737">
    <property type="term" value="C:cytoplasm"/>
    <property type="evidence" value="ECO:0007669"/>
    <property type="project" value="UniProtKB-SubCell"/>
</dbReference>
<feature type="binding site" evidence="8">
    <location>
        <position position="324"/>
    </location>
    <ligand>
        <name>Zn(2+)</name>
        <dbReference type="ChEBI" id="CHEBI:29105"/>
    </ligand>
</feature>
<keyword evidence="7 8" id="KW-0408">Iron</keyword>
<accession>E3DLZ0</accession>
<evidence type="ECO:0000256" key="2">
    <source>
        <dbReference type="ARBA" id="ARBA00022490"/>
    </source>
</evidence>
<keyword evidence="2 8" id="KW-0963">Cytoplasm</keyword>
<evidence type="ECO:0000256" key="8">
    <source>
        <dbReference type="HAMAP-Rule" id="MF_00372"/>
    </source>
</evidence>
<dbReference type="InterPro" id="IPR005920">
    <property type="entry name" value="HutI"/>
</dbReference>
<comment type="similarity">
    <text evidence="8">Belongs to the metallo-dependent hydrolases superfamily. HutI family.</text>
</comment>
<feature type="binding site" evidence="8">
    <location>
        <position position="80"/>
    </location>
    <ligand>
        <name>Zn(2+)</name>
        <dbReference type="ChEBI" id="CHEBI:29105"/>
    </ligand>
</feature>
<dbReference type="GO" id="GO:0019557">
    <property type="term" value="P:L-histidine catabolic process to glutamate and formate"/>
    <property type="evidence" value="ECO:0007669"/>
    <property type="project" value="UniProtKB-UniPathway"/>
</dbReference>
<comment type="cofactor">
    <cofactor evidence="8">
        <name>Zn(2+)</name>
        <dbReference type="ChEBI" id="CHEBI:29105"/>
    </cofactor>
    <cofactor evidence="8">
        <name>Fe(3+)</name>
        <dbReference type="ChEBI" id="CHEBI:29034"/>
    </cofactor>
    <text evidence="8">Binds 1 zinc or iron ion per subunit.</text>
</comment>
<evidence type="ECO:0000256" key="1">
    <source>
        <dbReference type="ARBA" id="ARBA00012864"/>
    </source>
</evidence>
<dbReference type="STRING" id="572479.Hprae_0090"/>
<feature type="binding site" evidence="8">
    <location>
        <position position="250"/>
    </location>
    <ligand>
        <name>Zn(2+)</name>
        <dbReference type="ChEBI" id="CHEBI:29105"/>
    </ligand>
</feature>
<keyword evidence="5 8" id="KW-0369">Histidine metabolism</keyword>
<feature type="domain" description="Amidohydrolase 3" evidence="9">
    <location>
        <begin position="63"/>
        <end position="106"/>
    </location>
</feature>
<dbReference type="Gene3D" id="2.30.40.10">
    <property type="entry name" value="Urease, subunit C, domain 1"/>
    <property type="match status" value="1"/>
</dbReference>
<reference evidence="11" key="1">
    <citation type="submission" date="2010-10" db="EMBL/GenBank/DDBJ databases">
        <title>The complete genome of Halanaerobium praevalens DSM 2228.</title>
        <authorList>
            <consortium name="US DOE Joint Genome Institute (JGI-PGF)"/>
            <person name="Lucas S."/>
            <person name="Copeland A."/>
            <person name="Lapidus A."/>
            <person name="Glavina del Rio T."/>
            <person name="Dalin E."/>
            <person name="Tice H."/>
            <person name="Bruce D."/>
            <person name="Goodwin L."/>
            <person name="Pitluck S."/>
            <person name="Kyrpides N."/>
            <person name="Mavromatis K."/>
            <person name="Ivanova N."/>
            <person name="Ovchinnikova G."/>
            <person name="Chertkov O."/>
            <person name="Detter J.C."/>
            <person name="Han C."/>
            <person name="Larimer F."/>
            <person name="Land M."/>
            <person name="Hauser L."/>
            <person name="Markowitz V."/>
            <person name="Cheng J.-F."/>
            <person name="Hugenholtz P."/>
            <person name="Woyke T."/>
            <person name="Wu D."/>
            <person name="Tindall B."/>
            <person name="Pomrenke H.G."/>
            <person name="Brambilla E."/>
            <person name="Klenk H.-P."/>
            <person name="Eisen J.A."/>
        </authorList>
    </citation>
    <scope>NUCLEOTIDE SEQUENCE [LARGE SCALE GENOMIC DNA]</scope>
    <source>
        <strain evidence="11">ATCC 33744 / DSM 2228 / GSL</strain>
    </source>
</reference>
<evidence type="ECO:0000259" key="9">
    <source>
        <dbReference type="Pfam" id="PF07969"/>
    </source>
</evidence>
<dbReference type="GO" id="GO:0008270">
    <property type="term" value="F:zinc ion binding"/>
    <property type="evidence" value="ECO:0007669"/>
    <property type="project" value="UniProtKB-UniRule"/>
</dbReference>
<dbReference type="Pfam" id="PF07969">
    <property type="entry name" value="Amidohydro_3"/>
    <property type="match status" value="2"/>
</dbReference>
<dbReference type="HOGENOM" id="CLU_041647_0_1_9"/>
<dbReference type="NCBIfam" id="TIGR01224">
    <property type="entry name" value="hutI"/>
    <property type="match status" value="1"/>
</dbReference>
<dbReference type="InterPro" id="IPR013108">
    <property type="entry name" value="Amidohydro_3"/>
</dbReference>
<dbReference type="CDD" id="cd01296">
    <property type="entry name" value="Imidazolone-5PH"/>
    <property type="match status" value="1"/>
</dbReference>
<dbReference type="EMBL" id="CP002175">
    <property type="protein sequence ID" value="ADO76249.1"/>
    <property type="molecule type" value="Genomic_DNA"/>
</dbReference>
<dbReference type="RefSeq" id="WP_014552284.1">
    <property type="nucleotide sequence ID" value="NC_017455.1"/>
</dbReference>
<evidence type="ECO:0000313" key="10">
    <source>
        <dbReference type="EMBL" id="ADO76249.1"/>
    </source>
</evidence>
<dbReference type="SUPFAM" id="SSF51556">
    <property type="entry name" value="Metallo-dependent hydrolases"/>
    <property type="match status" value="1"/>
</dbReference>
<feature type="binding site" evidence="8">
    <location>
        <position position="82"/>
    </location>
    <ligand>
        <name>Fe(3+)</name>
        <dbReference type="ChEBI" id="CHEBI:29034"/>
    </ligand>
</feature>
<dbReference type="EC" id="3.5.2.7" evidence="1 8"/>
<dbReference type="eggNOG" id="COG1228">
    <property type="taxonomic scope" value="Bacteria"/>
</dbReference>
<feature type="binding site" evidence="8">
    <location>
        <position position="185"/>
    </location>
    <ligand>
        <name>4-imidazolone-5-propanoate</name>
        <dbReference type="ChEBI" id="CHEBI:77893"/>
    </ligand>
</feature>
<dbReference type="InterPro" id="IPR032466">
    <property type="entry name" value="Metal_Hydrolase"/>
</dbReference>
<evidence type="ECO:0000256" key="5">
    <source>
        <dbReference type="ARBA" id="ARBA00022808"/>
    </source>
</evidence>
<feature type="binding site" evidence="8">
    <location>
        <position position="152"/>
    </location>
    <ligand>
        <name>N-formimidoyl-L-glutamate</name>
        <dbReference type="ChEBI" id="CHEBI:58928"/>
    </ligand>
</feature>
<feature type="binding site" evidence="8">
    <location>
        <position position="324"/>
    </location>
    <ligand>
        <name>Fe(3+)</name>
        <dbReference type="ChEBI" id="CHEBI:29034"/>
    </ligand>
</feature>
<evidence type="ECO:0000313" key="11">
    <source>
        <dbReference type="Proteomes" id="UP000006866"/>
    </source>
</evidence>
<feature type="binding site" evidence="8">
    <location>
        <position position="250"/>
    </location>
    <ligand>
        <name>Fe(3+)</name>
        <dbReference type="ChEBI" id="CHEBI:29034"/>
    </ligand>
</feature>
<dbReference type="PATRIC" id="fig|572479.3.peg.94"/>
<dbReference type="GO" id="GO:0050480">
    <property type="term" value="F:imidazolonepropionase activity"/>
    <property type="evidence" value="ECO:0007669"/>
    <property type="project" value="UniProtKB-UniRule"/>
</dbReference>
<feature type="binding site" evidence="8">
    <location>
        <position position="89"/>
    </location>
    <ligand>
        <name>4-imidazolone-5-propanoate</name>
        <dbReference type="ChEBI" id="CHEBI:77893"/>
    </ligand>
</feature>
<dbReference type="PANTHER" id="PTHR42752:SF1">
    <property type="entry name" value="IMIDAZOLONEPROPIONASE-RELATED"/>
    <property type="match status" value="1"/>
</dbReference>
<feature type="binding site" evidence="8">
    <location>
        <position position="253"/>
    </location>
    <ligand>
        <name>4-imidazolone-5-propanoate</name>
        <dbReference type="ChEBI" id="CHEBI:77893"/>
    </ligand>
</feature>
<dbReference type="UniPathway" id="UPA00379">
    <property type="reaction ID" value="UER00551"/>
</dbReference>
<gene>
    <name evidence="8" type="primary">hutI</name>
    <name evidence="10" type="ordered locus">Hprae_0090</name>
</gene>
<evidence type="ECO:0000256" key="3">
    <source>
        <dbReference type="ARBA" id="ARBA00022723"/>
    </source>
</evidence>
<comment type="subcellular location">
    <subcellularLocation>
        <location evidence="8">Cytoplasm</location>
    </subcellularLocation>
</comment>
<dbReference type="PANTHER" id="PTHR42752">
    <property type="entry name" value="IMIDAZOLONEPROPIONASE"/>
    <property type="match status" value="1"/>
</dbReference>
<keyword evidence="4 8" id="KW-0378">Hydrolase</keyword>
<dbReference type="GO" id="GO:0019556">
    <property type="term" value="P:L-histidine catabolic process to glutamate and formamide"/>
    <property type="evidence" value="ECO:0007669"/>
    <property type="project" value="UniProtKB-UniRule"/>
</dbReference>
<organism evidence="10 11">
    <name type="scientific">Halanaerobium praevalens (strain ATCC 33744 / DSM 2228 / GSL)</name>
    <dbReference type="NCBI Taxonomy" id="572479"/>
    <lineage>
        <taxon>Bacteria</taxon>
        <taxon>Bacillati</taxon>
        <taxon>Bacillota</taxon>
        <taxon>Clostridia</taxon>
        <taxon>Halanaerobiales</taxon>
        <taxon>Halanaerobiaceae</taxon>
        <taxon>Halanaerobium</taxon>
    </lineage>
</organism>
<feature type="binding site" evidence="8">
    <location>
        <position position="80"/>
    </location>
    <ligand>
        <name>Fe(3+)</name>
        <dbReference type="ChEBI" id="CHEBI:29034"/>
    </ligand>
</feature>
<keyword evidence="3 8" id="KW-0479">Metal-binding</keyword>
<feature type="domain" description="Amidohydrolase 3" evidence="9">
    <location>
        <begin position="120"/>
        <end position="412"/>
    </location>
</feature>
<keyword evidence="11" id="KW-1185">Reference proteome</keyword>
<keyword evidence="6 8" id="KW-0862">Zinc</keyword>
<name>E3DLZ0_HALPG</name>
<dbReference type="AlphaFoldDB" id="E3DLZ0"/>
<feature type="binding site" evidence="8">
    <location>
        <position position="82"/>
    </location>
    <ligand>
        <name>Zn(2+)</name>
        <dbReference type="ChEBI" id="CHEBI:29105"/>
    </ligand>
</feature>
<sequence length="416" mass="45426">MTKLLIKNAKELVTCKGKAPKIKKEMNDLGIITEASLVIEDGIITKIAKSEELLPKINEKEYEIIDAAGKSVLPGFVDSHTHLVFGGERAEEFNWRLKGVPYAEIMERGGGIVKTVEATRQATRKKLKEDSLKRLNSMLSFGVTTVEAKSGYGLDLETELKQLQIADELNDEHPVDIVSTFMGAHEIPKEFKGKNEEFIDYLIEELMPVVVEKTEAEFCDVFCDQGVFSTTEARRLLLAGQKMGLKSKIHADEIAQVGGAELAAEIRAVSADHLLKASNKGIKEMAAQQVVGTLLPITAFSLKEEYARGRFMLDNGLAVALATDFNPGSCYSESIPLLFSLATLYMELTIEEAVSALTINGAAALGKSQEVGSLEVGKKGDLLILDAPSYEHLSYHIGVNIVDKVIKAGKLVKVNN</sequence>
<dbReference type="HAMAP" id="MF_00372">
    <property type="entry name" value="HutI"/>
    <property type="match status" value="1"/>
</dbReference>
<evidence type="ECO:0000256" key="4">
    <source>
        <dbReference type="ARBA" id="ARBA00022801"/>
    </source>
</evidence>
<protein>
    <recommendedName>
        <fullName evidence="1 8">Imidazolonepropionase</fullName>
        <ecNumber evidence="1 8">3.5.2.7</ecNumber>
    </recommendedName>
    <alternativeName>
        <fullName evidence="8">Imidazolone-5-propionate hydrolase</fullName>
    </alternativeName>
</protein>
<dbReference type="Gene3D" id="3.20.20.140">
    <property type="entry name" value="Metal-dependent hydrolases"/>
    <property type="match status" value="1"/>
</dbReference>
<comment type="function">
    <text evidence="8">Catalyzes the hydrolytic cleavage of the carbon-nitrogen bond in imidazolone-5-propanoate to yield N-formimidoyl-L-glutamate. It is the third step in the universal histidine degradation pathway.</text>
</comment>
<dbReference type="SUPFAM" id="SSF51338">
    <property type="entry name" value="Composite domain of metallo-dependent hydrolases"/>
    <property type="match status" value="1"/>
</dbReference>
<feature type="binding site" evidence="8">
    <location>
        <position position="326"/>
    </location>
    <ligand>
        <name>N-formimidoyl-L-glutamate</name>
        <dbReference type="ChEBI" id="CHEBI:58928"/>
    </ligand>
</feature>
<dbReference type="KEGG" id="hpk:Hprae_0090"/>